<evidence type="ECO:0000259" key="1">
    <source>
        <dbReference type="PROSITE" id="PS50943"/>
    </source>
</evidence>
<keyword evidence="3" id="KW-1185">Reference proteome</keyword>
<evidence type="ECO:0000313" key="3">
    <source>
        <dbReference type="Proteomes" id="UP001156441"/>
    </source>
</evidence>
<dbReference type="Gene3D" id="1.10.260.40">
    <property type="entry name" value="lambda repressor-like DNA-binding domains"/>
    <property type="match status" value="1"/>
</dbReference>
<dbReference type="CDD" id="cd00093">
    <property type="entry name" value="HTH_XRE"/>
    <property type="match status" value="1"/>
</dbReference>
<proteinExistence type="predicted"/>
<dbReference type="RefSeq" id="WP_260195798.1">
    <property type="nucleotide sequence ID" value="NZ_JAFFZE010000029.1"/>
</dbReference>
<dbReference type="Proteomes" id="UP001156441">
    <property type="component" value="Unassembled WGS sequence"/>
</dbReference>
<name>A0ABT2JJ29_9PSEU</name>
<sequence>MARTALRHQVAAGLRALREQAGVTREEAATVIRASVQTVGHIETARSLPNGLQLEKLLAHYGVPERIPHYLELRERARNSVDWWQGKAAAVPAYRALFFGGEATAERVEAWDPMQVPELARTPEYAAALLRATEPDLAAEEVERRVDLLVCRQREVLDGDVATVSLLFGEAALRWPVGTPEVMAAQAEYLVELAARPGFELWVLPLDAGRRGISLPFTVLSFPHLDGSGEETGAVYVETLVDGHYYGRGDQVDRYRAAFEGVRAAAIAVGDDPEFVRGAVGGG</sequence>
<dbReference type="InterPro" id="IPR001387">
    <property type="entry name" value="Cro/C1-type_HTH"/>
</dbReference>
<dbReference type="Pfam" id="PF19054">
    <property type="entry name" value="DUF5753"/>
    <property type="match status" value="1"/>
</dbReference>
<dbReference type="InterPro" id="IPR043917">
    <property type="entry name" value="DUF5753"/>
</dbReference>
<feature type="domain" description="HTH cro/C1-type" evidence="1">
    <location>
        <begin position="14"/>
        <end position="67"/>
    </location>
</feature>
<gene>
    <name evidence="2" type="ORF">JT362_32710</name>
</gene>
<dbReference type="SUPFAM" id="SSF47413">
    <property type="entry name" value="lambda repressor-like DNA-binding domains"/>
    <property type="match status" value="1"/>
</dbReference>
<dbReference type="InterPro" id="IPR010982">
    <property type="entry name" value="Lambda_DNA-bd_dom_sf"/>
</dbReference>
<reference evidence="2 3" key="1">
    <citation type="submission" date="2021-02" db="EMBL/GenBank/DDBJ databases">
        <title>Actinophytocola xerophila sp. nov., isolated from soil of cotton cropping field.</title>
        <authorList>
            <person name="Huang R."/>
            <person name="Chen X."/>
            <person name="Ge X."/>
            <person name="Liu W."/>
        </authorList>
    </citation>
    <scope>NUCLEOTIDE SEQUENCE [LARGE SCALE GENOMIC DNA]</scope>
    <source>
        <strain evidence="2 3">S1-96</strain>
    </source>
</reference>
<evidence type="ECO:0000313" key="2">
    <source>
        <dbReference type="EMBL" id="MCT2587887.1"/>
    </source>
</evidence>
<dbReference type="EMBL" id="JAFFZE010000029">
    <property type="protein sequence ID" value="MCT2587887.1"/>
    <property type="molecule type" value="Genomic_DNA"/>
</dbReference>
<dbReference type="SMART" id="SM00530">
    <property type="entry name" value="HTH_XRE"/>
    <property type="match status" value="1"/>
</dbReference>
<organism evidence="2 3">
    <name type="scientific">Actinophytocola gossypii</name>
    <dbReference type="NCBI Taxonomy" id="2812003"/>
    <lineage>
        <taxon>Bacteria</taxon>
        <taxon>Bacillati</taxon>
        <taxon>Actinomycetota</taxon>
        <taxon>Actinomycetes</taxon>
        <taxon>Pseudonocardiales</taxon>
        <taxon>Pseudonocardiaceae</taxon>
    </lineage>
</organism>
<comment type="caution">
    <text evidence="2">The sequence shown here is derived from an EMBL/GenBank/DDBJ whole genome shotgun (WGS) entry which is preliminary data.</text>
</comment>
<accession>A0ABT2JJ29</accession>
<dbReference type="PROSITE" id="PS50943">
    <property type="entry name" value="HTH_CROC1"/>
    <property type="match status" value="1"/>
</dbReference>
<protein>
    <submittedName>
        <fullName evidence="2">Helix-turn-helix transcriptional regulator</fullName>
    </submittedName>
</protein>
<dbReference type="Pfam" id="PF13560">
    <property type="entry name" value="HTH_31"/>
    <property type="match status" value="1"/>
</dbReference>